<protein>
    <submittedName>
        <fullName evidence="1">Uncharacterized protein</fullName>
    </submittedName>
</protein>
<dbReference type="EMBL" id="CP012109">
    <property type="protein sequence ID" value="AKQ69256.1"/>
    <property type="molecule type" value="Genomic_DNA"/>
</dbReference>
<dbReference type="KEGG" id="mym:A176_006168"/>
<dbReference type="AlphaFoldDB" id="A0A0H4X0L5"/>
<dbReference type="Proteomes" id="UP000009026">
    <property type="component" value="Chromosome"/>
</dbReference>
<organism evidence="1 2">
    <name type="scientific">Pseudomyxococcus hansupus</name>
    <dbReference type="NCBI Taxonomy" id="1297742"/>
    <lineage>
        <taxon>Bacteria</taxon>
        <taxon>Pseudomonadati</taxon>
        <taxon>Myxococcota</taxon>
        <taxon>Myxococcia</taxon>
        <taxon>Myxococcales</taxon>
        <taxon>Cystobacterineae</taxon>
        <taxon>Myxococcaceae</taxon>
        <taxon>Pseudomyxococcus</taxon>
    </lineage>
</organism>
<accession>A0A0H4X0L5</accession>
<proteinExistence type="predicted"/>
<gene>
    <name evidence="1" type="ORF">A176_006168</name>
</gene>
<evidence type="ECO:0000313" key="1">
    <source>
        <dbReference type="EMBL" id="AKQ69256.1"/>
    </source>
</evidence>
<evidence type="ECO:0000313" key="2">
    <source>
        <dbReference type="Proteomes" id="UP000009026"/>
    </source>
</evidence>
<reference evidence="1 2" key="1">
    <citation type="journal article" date="2016" name="PLoS ONE">
        <title>Complete Genome Sequence and Comparative Genomics of a Novel Myxobacterium Myxococcus hansupus.</title>
        <authorList>
            <person name="Sharma G."/>
            <person name="Narwani T."/>
            <person name="Subramanian S."/>
        </authorList>
    </citation>
    <scope>NUCLEOTIDE SEQUENCE [LARGE SCALE GENOMIC DNA]</scope>
    <source>
        <strain evidence="2">mixupus</strain>
    </source>
</reference>
<name>A0A0H4X0L5_9BACT</name>
<sequence>MAFAAARTAASSGNFAWIWSCGWPRGLADAERRIPETVTG</sequence>
<keyword evidence="2" id="KW-1185">Reference proteome</keyword>